<dbReference type="Gene3D" id="1.10.760.10">
    <property type="entry name" value="Cytochrome c-like domain"/>
    <property type="match status" value="1"/>
</dbReference>
<reference evidence="6 7" key="1">
    <citation type="submission" date="2016-01" db="EMBL/GenBank/DDBJ databases">
        <title>The draft genome sequence of Aquimarina sp. RZW4-3-2.</title>
        <authorList>
            <person name="Wang Y."/>
        </authorList>
    </citation>
    <scope>NUCLEOTIDE SEQUENCE [LARGE SCALE GENOMIC DNA]</scope>
    <source>
        <strain evidence="6 7">RZW4-3-2</strain>
    </source>
</reference>
<dbReference type="SUPFAM" id="SSF46626">
    <property type="entry name" value="Cytochrome c"/>
    <property type="match status" value="1"/>
</dbReference>
<evidence type="ECO:0000313" key="7">
    <source>
        <dbReference type="Proteomes" id="UP000076715"/>
    </source>
</evidence>
<sequence>MQKISVVLAVLILLSIGCQSEKKEKETIQIGTKKGESTPFEIGKKIFDGKGKCYTCHKIDKKSIGPGVTEIVKIYKEKDADLIAFLKQKADPIVDPETYVVMKTNFAIIKNFSEEELKALEIYMNEVSTSKTK</sequence>
<dbReference type="GO" id="GO:0046872">
    <property type="term" value="F:metal ion binding"/>
    <property type="evidence" value="ECO:0007669"/>
    <property type="project" value="UniProtKB-KW"/>
</dbReference>
<dbReference type="InterPro" id="IPR009056">
    <property type="entry name" value="Cyt_c-like_dom"/>
</dbReference>
<gene>
    <name evidence="6" type="ORF">AWE51_18655</name>
</gene>
<dbReference type="PROSITE" id="PS51007">
    <property type="entry name" value="CYTC"/>
    <property type="match status" value="1"/>
</dbReference>
<evidence type="ECO:0000259" key="5">
    <source>
        <dbReference type="PROSITE" id="PS51007"/>
    </source>
</evidence>
<dbReference type="GO" id="GO:0009055">
    <property type="term" value="F:electron transfer activity"/>
    <property type="evidence" value="ECO:0007669"/>
    <property type="project" value="InterPro"/>
</dbReference>
<evidence type="ECO:0000256" key="2">
    <source>
        <dbReference type="ARBA" id="ARBA00022723"/>
    </source>
</evidence>
<evidence type="ECO:0000256" key="4">
    <source>
        <dbReference type="PROSITE-ProRule" id="PRU00433"/>
    </source>
</evidence>
<keyword evidence="7" id="KW-1185">Reference proteome</keyword>
<evidence type="ECO:0000256" key="3">
    <source>
        <dbReference type="ARBA" id="ARBA00023004"/>
    </source>
</evidence>
<dbReference type="EMBL" id="LQRT01000060">
    <property type="protein sequence ID" value="KZS38068.1"/>
    <property type="molecule type" value="Genomic_DNA"/>
</dbReference>
<dbReference type="Proteomes" id="UP000076715">
    <property type="component" value="Unassembled WGS sequence"/>
</dbReference>
<feature type="domain" description="Cytochrome c" evidence="5">
    <location>
        <begin position="38"/>
        <end position="128"/>
    </location>
</feature>
<dbReference type="PROSITE" id="PS51257">
    <property type="entry name" value="PROKAR_LIPOPROTEIN"/>
    <property type="match status" value="1"/>
</dbReference>
<comment type="caution">
    <text evidence="6">The sequence shown here is derived from an EMBL/GenBank/DDBJ whole genome shotgun (WGS) entry which is preliminary data.</text>
</comment>
<proteinExistence type="predicted"/>
<dbReference type="STRING" id="1642818.AWE51_18655"/>
<dbReference type="InterPro" id="IPR036909">
    <property type="entry name" value="Cyt_c-like_dom_sf"/>
</dbReference>
<accession>A0A162WFW0</accession>
<keyword evidence="1 4" id="KW-0349">Heme</keyword>
<evidence type="ECO:0000313" key="6">
    <source>
        <dbReference type="EMBL" id="KZS38068.1"/>
    </source>
</evidence>
<keyword evidence="2 4" id="KW-0479">Metal-binding</keyword>
<dbReference type="AlphaFoldDB" id="A0A162WFW0"/>
<dbReference type="Pfam" id="PF00034">
    <property type="entry name" value="Cytochrom_C"/>
    <property type="match status" value="1"/>
</dbReference>
<protein>
    <recommendedName>
        <fullName evidence="5">Cytochrome c domain-containing protein</fullName>
    </recommendedName>
</protein>
<evidence type="ECO:0000256" key="1">
    <source>
        <dbReference type="ARBA" id="ARBA00022617"/>
    </source>
</evidence>
<organism evidence="6 7">
    <name type="scientific">Aquimarina aggregata</name>
    <dbReference type="NCBI Taxonomy" id="1642818"/>
    <lineage>
        <taxon>Bacteria</taxon>
        <taxon>Pseudomonadati</taxon>
        <taxon>Bacteroidota</taxon>
        <taxon>Flavobacteriia</taxon>
        <taxon>Flavobacteriales</taxon>
        <taxon>Flavobacteriaceae</taxon>
        <taxon>Aquimarina</taxon>
    </lineage>
</organism>
<keyword evidence="3 4" id="KW-0408">Iron</keyword>
<dbReference type="GO" id="GO:0020037">
    <property type="term" value="F:heme binding"/>
    <property type="evidence" value="ECO:0007669"/>
    <property type="project" value="InterPro"/>
</dbReference>
<dbReference type="RefSeq" id="WP_066319900.1">
    <property type="nucleotide sequence ID" value="NZ_CANLSS010000007.1"/>
</dbReference>
<name>A0A162WFW0_9FLAO</name>
<dbReference type="OrthoDB" id="9814063at2"/>